<sequence>MDQAIGRSRGGLTTKIQAIADASGKAMGPSLTPGQRADISEAEPLPDEIGPKAFIADRAYDADPLIEKLKEQQIAVVIPSRRNCRNPRKISFRLYKNRNIIERFFPRLKQVRGILPRGRSVRRRNHRS</sequence>
<evidence type="ECO:0000313" key="3">
    <source>
        <dbReference type="EMBL" id="NHO33981.1"/>
    </source>
</evidence>
<name>A0ABX0KFS3_9PROT</name>
<accession>A0ABX0KFS3</accession>
<keyword evidence="4" id="KW-1185">Reference proteome</keyword>
<dbReference type="EMBL" id="WOSW01000047">
    <property type="protein sequence ID" value="NHO33981.1"/>
    <property type="molecule type" value="Genomic_DNA"/>
</dbReference>
<gene>
    <name evidence="3" type="ORF">GOB84_15815</name>
</gene>
<feature type="region of interest" description="Disordered" evidence="1">
    <location>
        <begin position="23"/>
        <end position="47"/>
    </location>
</feature>
<feature type="domain" description="Transposase IS4-like" evidence="2">
    <location>
        <begin position="7"/>
        <end position="115"/>
    </location>
</feature>
<evidence type="ECO:0000259" key="2">
    <source>
        <dbReference type="Pfam" id="PF01609"/>
    </source>
</evidence>
<evidence type="ECO:0000313" key="4">
    <source>
        <dbReference type="Proteomes" id="UP000615326"/>
    </source>
</evidence>
<organism evidence="3 4">
    <name type="scientific">Acetobacter fallax</name>
    <dbReference type="NCBI Taxonomy" id="1737473"/>
    <lineage>
        <taxon>Bacteria</taxon>
        <taxon>Pseudomonadati</taxon>
        <taxon>Pseudomonadota</taxon>
        <taxon>Alphaproteobacteria</taxon>
        <taxon>Acetobacterales</taxon>
        <taxon>Acetobacteraceae</taxon>
        <taxon>Acetobacter</taxon>
    </lineage>
</organism>
<proteinExistence type="predicted"/>
<evidence type="ECO:0000256" key="1">
    <source>
        <dbReference type="SAM" id="MobiDB-lite"/>
    </source>
</evidence>
<dbReference type="Proteomes" id="UP000615326">
    <property type="component" value="Unassembled WGS sequence"/>
</dbReference>
<dbReference type="Pfam" id="PF01609">
    <property type="entry name" value="DDE_Tnp_1"/>
    <property type="match status" value="1"/>
</dbReference>
<protein>
    <submittedName>
        <fullName evidence="3">Transposase</fullName>
    </submittedName>
</protein>
<comment type="caution">
    <text evidence="3">The sequence shown here is derived from an EMBL/GenBank/DDBJ whole genome shotgun (WGS) entry which is preliminary data.</text>
</comment>
<reference evidence="3 4" key="1">
    <citation type="journal article" date="2020" name="Int. J. Syst. Evol. Microbiol.">
        <title>Novel acetic acid bacteria from cider fermentations: Acetobacter conturbans sp. nov. and Acetobacter fallax sp. nov.</title>
        <authorList>
            <person name="Sombolestani A.S."/>
            <person name="Cleenwerck I."/>
            <person name="Cnockaert M."/>
            <person name="Borremans W."/>
            <person name="Wieme A.D."/>
            <person name="De Vuyst L."/>
            <person name="Vandamme P."/>
        </authorList>
    </citation>
    <scope>NUCLEOTIDE SEQUENCE [LARGE SCALE GENOMIC DNA]</scope>
    <source>
        <strain evidence="3 4">LMG 1637</strain>
    </source>
</reference>
<dbReference type="InterPro" id="IPR002559">
    <property type="entry name" value="Transposase_11"/>
</dbReference>
<dbReference type="PANTHER" id="PTHR30007">
    <property type="entry name" value="PHP DOMAIN PROTEIN"/>
    <property type="match status" value="1"/>
</dbReference>
<dbReference type="PANTHER" id="PTHR30007:SF1">
    <property type="entry name" value="BLR1914 PROTEIN"/>
    <property type="match status" value="1"/>
</dbReference>